<keyword evidence="5 7" id="KW-1133">Transmembrane helix</keyword>
<dbReference type="Proteomes" id="UP000180235">
    <property type="component" value="Chromosome"/>
</dbReference>
<name>A0A1J0AC31_9CYAN</name>
<dbReference type="InterPro" id="IPR045276">
    <property type="entry name" value="YbiO_bact"/>
</dbReference>
<dbReference type="InterPro" id="IPR049278">
    <property type="entry name" value="MS_channel_C"/>
</dbReference>
<evidence type="ECO:0000313" key="11">
    <source>
        <dbReference type="EMBL" id="APB33494.1"/>
    </source>
</evidence>
<dbReference type="PANTHER" id="PTHR30460:SF0">
    <property type="entry name" value="MODERATE CONDUCTANCE MECHANOSENSITIVE CHANNEL YBIO"/>
    <property type="match status" value="1"/>
</dbReference>
<dbReference type="STRING" id="1188229.GlitD10_1174"/>
<accession>A0A1J0AC31</accession>
<dbReference type="PANTHER" id="PTHR30460">
    <property type="entry name" value="MODERATE CONDUCTANCE MECHANOSENSITIVE CHANNEL YBIO"/>
    <property type="match status" value="1"/>
</dbReference>
<evidence type="ECO:0000256" key="4">
    <source>
        <dbReference type="ARBA" id="ARBA00022692"/>
    </source>
</evidence>
<proteinExistence type="inferred from homology"/>
<protein>
    <submittedName>
        <fullName evidence="11">Small-conductance mechanosensitive channel</fullName>
    </submittedName>
</protein>
<dbReference type="OrthoDB" id="9809206at2"/>
<dbReference type="InterPro" id="IPR010920">
    <property type="entry name" value="LSM_dom_sf"/>
</dbReference>
<dbReference type="InterPro" id="IPR011014">
    <property type="entry name" value="MscS_channel_TM-2"/>
</dbReference>
<dbReference type="InterPro" id="IPR006685">
    <property type="entry name" value="MscS_channel_2nd"/>
</dbReference>
<reference evidence="11 12" key="1">
    <citation type="submission" date="2016-10" db="EMBL/GenBank/DDBJ databases">
        <title>Description of Gloeomargarita lithophora gen. nov., sp. nov., a thylakoid-bearing basal-branching cyanobacterium with intracellular carbonates, and proposal for Gloeomargaritales ord. nov.</title>
        <authorList>
            <person name="Moreira D."/>
            <person name="Tavera R."/>
            <person name="Benzerara K."/>
            <person name="Skouri-Panet F."/>
            <person name="Couradeau E."/>
            <person name="Gerard E."/>
            <person name="Loussert C."/>
            <person name="Novelo E."/>
            <person name="Zivanovic Y."/>
            <person name="Lopez-Garcia P."/>
        </authorList>
    </citation>
    <scope>NUCLEOTIDE SEQUENCE [LARGE SCALE GENOMIC DNA]</scope>
    <source>
        <strain evidence="11 12">D10</strain>
    </source>
</reference>
<dbReference type="InterPro" id="IPR023408">
    <property type="entry name" value="MscS_beta-dom_sf"/>
</dbReference>
<evidence type="ECO:0000256" key="3">
    <source>
        <dbReference type="ARBA" id="ARBA00022475"/>
    </source>
</evidence>
<dbReference type="Gene3D" id="1.10.287.1260">
    <property type="match status" value="1"/>
</dbReference>
<evidence type="ECO:0000313" key="12">
    <source>
        <dbReference type="Proteomes" id="UP000180235"/>
    </source>
</evidence>
<gene>
    <name evidence="11" type="primary">mscS</name>
    <name evidence="11" type="ORF">GlitD10_1174</name>
</gene>
<keyword evidence="12" id="KW-1185">Reference proteome</keyword>
<evidence type="ECO:0000259" key="9">
    <source>
        <dbReference type="Pfam" id="PF21082"/>
    </source>
</evidence>
<feature type="domain" description="Mechanosensitive ion channel MscS" evidence="8">
    <location>
        <begin position="402"/>
        <end position="467"/>
    </location>
</feature>
<evidence type="ECO:0000256" key="1">
    <source>
        <dbReference type="ARBA" id="ARBA00004651"/>
    </source>
</evidence>
<dbReference type="SUPFAM" id="SSF50182">
    <property type="entry name" value="Sm-like ribonucleoproteins"/>
    <property type="match status" value="1"/>
</dbReference>
<dbReference type="InterPro" id="IPR011066">
    <property type="entry name" value="MscS_channel_C_sf"/>
</dbReference>
<dbReference type="Pfam" id="PF21082">
    <property type="entry name" value="MS_channel_3rd"/>
    <property type="match status" value="1"/>
</dbReference>
<keyword evidence="4 7" id="KW-0812">Transmembrane</keyword>
<dbReference type="SUPFAM" id="SSF82861">
    <property type="entry name" value="Mechanosensitive channel protein MscS (YggB), transmembrane region"/>
    <property type="match status" value="1"/>
</dbReference>
<feature type="transmembrane region" description="Helical" evidence="7">
    <location>
        <begin position="189"/>
        <end position="210"/>
    </location>
</feature>
<feature type="transmembrane region" description="Helical" evidence="7">
    <location>
        <begin position="267"/>
        <end position="289"/>
    </location>
</feature>
<evidence type="ECO:0000259" key="8">
    <source>
        <dbReference type="Pfam" id="PF00924"/>
    </source>
</evidence>
<comment type="similarity">
    <text evidence="2">Belongs to the MscS (TC 1.A.23) family.</text>
</comment>
<feature type="transmembrane region" description="Helical" evidence="7">
    <location>
        <begin position="371"/>
        <end position="396"/>
    </location>
</feature>
<comment type="subcellular location">
    <subcellularLocation>
        <location evidence="1">Cell membrane</location>
        <topology evidence="1">Multi-pass membrane protein</topology>
    </subcellularLocation>
</comment>
<dbReference type="RefSeq" id="WP_071454072.1">
    <property type="nucleotide sequence ID" value="NZ_CP017675.1"/>
</dbReference>
<dbReference type="GO" id="GO:0005886">
    <property type="term" value="C:plasma membrane"/>
    <property type="evidence" value="ECO:0007669"/>
    <property type="project" value="UniProtKB-SubCell"/>
</dbReference>
<keyword evidence="3" id="KW-1003">Cell membrane</keyword>
<evidence type="ECO:0000259" key="10">
    <source>
        <dbReference type="Pfam" id="PF21088"/>
    </source>
</evidence>
<dbReference type="GO" id="GO:0008381">
    <property type="term" value="F:mechanosensitive monoatomic ion channel activity"/>
    <property type="evidence" value="ECO:0007669"/>
    <property type="project" value="InterPro"/>
</dbReference>
<keyword evidence="6 7" id="KW-0472">Membrane</keyword>
<dbReference type="KEGG" id="glt:GlitD10_1174"/>
<evidence type="ECO:0000256" key="5">
    <source>
        <dbReference type="ARBA" id="ARBA00022989"/>
    </source>
</evidence>
<sequence>MRLSALSRTLVLCLFTLTALLLMSQSTWGQFTIPQQQSQVVLPSNVTRYGNIEATDVVFDGKNLFTIASATVRDRNNANSLVPVEIRAELIEANLQRIVAPYTQNLLDSREPKVIISVSTLNNETVILGRTELQQQNITVLTVTELDSSYNGIPIPALAEEWRQIIQENLQQAISQRTPQALLRQISQALWILIIVLFMSLILFGLNQFFRRRKIDIQKQITALKNARKIAENPSPHLHGLHRQRVEFINYIKSHFSYEQRHKIVSLFSYILLWMQLAIWLAGVAYILSIFPQTRAISTKILRLPIVWLTMWFLTGLGSKLGDFLIDRLQQAWENYNWFDIGEITRKSLRISTNVETLRGVKTAVVYMIRISYIFSTLGVPVSSIFALGGLLALAISLGSQNVIKDIINGLLILWEDQFGIGDIIQIGEYTGMVESMSLRITQLRNPEGCLITIPNSSIIKVSNLTRLWSRVNFEILVDCQTDPTQALNVLKKVTQEFYADSQWRQSLLELPEVLGIDGAGHEGLLLRVWLKTQPGQQWLVSREFRRRVVEALEQAGIPLGRPHQVFDRSDPHYSLPE</sequence>
<evidence type="ECO:0000256" key="7">
    <source>
        <dbReference type="SAM" id="Phobius"/>
    </source>
</evidence>
<organism evidence="11 12">
    <name type="scientific">Gloeomargarita lithophora Alchichica-D10</name>
    <dbReference type="NCBI Taxonomy" id="1188229"/>
    <lineage>
        <taxon>Bacteria</taxon>
        <taxon>Bacillati</taxon>
        <taxon>Cyanobacteriota</taxon>
        <taxon>Cyanophyceae</taxon>
        <taxon>Gloeomargaritales</taxon>
        <taxon>Gloeomargaritaceae</taxon>
        <taxon>Gloeomargarita</taxon>
    </lineage>
</organism>
<dbReference type="EMBL" id="CP017675">
    <property type="protein sequence ID" value="APB33494.1"/>
    <property type="molecule type" value="Genomic_DNA"/>
</dbReference>
<feature type="domain" description="Mechanosensitive ion channel MscS C-terminal" evidence="9">
    <location>
        <begin position="472"/>
        <end position="559"/>
    </location>
</feature>
<dbReference type="Gene3D" id="2.30.30.60">
    <property type="match status" value="1"/>
</dbReference>
<feature type="domain" description="Mechanosensitive ion channel transmembrane helices 2/3" evidence="10">
    <location>
        <begin position="364"/>
        <end position="401"/>
    </location>
</feature>
<dbReference type="Pfam" id="PF21088">
    <property type="entry name" value="MS_channel_1st"/>
    <property type="match status" value="1"/>
</dbReference>
<evidence type="ECO:0000256" key="2">
    <source>
        <dbReference type="ARBA" id="ARBA00008017"/>
    </source>
</evidence>
<dbReference type="InterPro" id="IPR049142">
    <property type="entry name" value="MS_channel_1st"/>
</dbReference>
<dbReference type="Pfam" id="PF00924">
    <property type="entry name" value="MS_channel_2nd"/>
    <property type="match status" value="1"/>
</dbReference>
<dbReference type="AlphaFoldDB" id="A0A1J0AC31"/>
<dbReference type="SUPFAM" id="SSF82689">
    <property type="entry name" value="Mechanosensitive channel protein MscS (YggB), C-terminal domain"/>
    <property type="match status" value="1"/>
</dbReference>
<dbReference type="Gene3D" id="3.30.70.100">
    <property type="match status" value="1"/>
</dbReference>
<evidence type="ECO:0000256" key="6">
    <source>
        <dbReference type="ARBA" id="ARBA00023136"/>
    </source>
</evidence>
<feature type="transmembrane region" description="Helical" evidence="7">
    <location>
        <begin position="301"/>
        <end position="319"/>
    </location>
</feature>